<comment type="caution">
    <text evidence="1">The sequence shown here is derived from an EMBL/GenBank/DDBJ whole genome shotgun (WGS) entry which is preliminary data.</text>
</comment>
<reference evidence="1 2" key="1">
    <citation type="submission" date="2024-09" db="EMBL/GenBank/DDBJ databases">
        <title>Chromosome-scale assembly of Riccia fluitans.</title>
        <authorList>
            <person name="Paukszto L."/>
            <person name="Sawicki J."/>
            <person name="Karawczyk K."/>
            <person name="Piernik-Szablinska J."/>
            <person name="Szczecinska M."/>
            <person name="Mazdziarz M."/>
        </authorList>
    </citation>
    <scope>NUCLEOTIDE SEQUENCE [LARGE SCALE GENOMIC DNA]</scope>
    <source>
        <strain evidence="1">Rf_01</strain>
        <tissue evidence="1">Aerial parts of the thallus</tissue>
    </source>
</reference>
<evidence type="ECO:0000313" key="1">
    <source>
        <dbReference type="EMBL" id="KAL2644489.1"/>
    </source>
</evidence>
<evidence type="ECO:0008006" key="3">
    <source>
        <dbReference type="Google" id="ProtNLM"/>
    </source>
</evidence>
<keyword evidence="2" id="KW-1185">Reference proteome</keyword>
<organism evidence="1 2">
    <name type="scientific">Riccia fluitans</name>
    <dbReference type="NCBI Taxonomy" id="41844"/>
    <lineage>
        <taxon>Eukaryota</taxon>
        <taxon>Viridiplantae</taxon>
        <taxon>Streptophyta</taxon>
        <taxon>Embryophyta</taxon>
        <taxon>Marchantiophyta</taxon>
        <taxon>Marchantiopsida</taxon>
        <taxon>Marchantiidae</taxon>
        <taxon>Marchantiales</taxon>
        <taxon>Ricciaceae</taxon>
        <taxon>Riccia</taxon>
    </lineage>
</organism>
<sequence>MHDRSISFLQFDVSREQPSWWLKFRSRWNKYSSLERDPNIPFHELDKWVCSCIEFWCDPHLLCRHLVFAHFAAGGDFPRYENCYRRYCYLLYIFDEKVPIFQREVVDAELDPWQTFSAPDLERVVHDWTNVEFQPLDGKADDIDPDNAADGPDDYLHVFKEKWARLVQNTEYLVEKEHDNQKFIEALDKTLYTFDRAIGQCMTALRCGQQQQTWANSGASMWLH</sequence>
<name>A0ABD1Z9L5_9MARC</name>
<dbReference type="Proteomes" id="UP001605036">
    <property type="component" value="Unassembled WGS sequence"/>
</dbReference>
<protein>
    <recommendedName>
        <fullName evidence="3">SWIM-type domain-containing protein</fullName>
    </recommendedName>
</protein>
<dbReference type="EMBL" id="JBHFFA010000002">
    <property type="protein sequence ID" value="KAL2644489.1"/>
    <property type="molecule type" value="Genomic_DNA"/>
</dbReference>
<proteinExistence type="predicted"/>
<evidence type="ECO:0000313" key="2">
    <source>
        <dbReference type="Proteomes" id="UP001605036"/>
    </source>
</evidence>
<gene>
    <name evidence="1" type="ORF">R1flu_012076</name>
</gene>
<accession>A0ABD1Z9L5</accession>
<dbReference type="AlphaFoldDB" id="A0ABD1Z9L5"/>